<proteinExistence type="predicted"/>
<protein>
    <submittedName>
        <fullName evidence="1">Uncharacterized protein</fullName>
    </submittedName>
</protein>
<dbReference type="EMBL" id="BMAO01022402">
    <property type="protein sequence ID" value="GFQ81688.1"/>
    <property type="molecule type" value="Genomic_DNA"/>
</dbReference>
<dbReference type="Proteomes" id="UP000887116">
    <property type="component" value="Unassembled WGS sequence"/>
</dbReference>
<gene>
    <name evidence="1" type="ORF">TNCT_585251</name>
</gene>
<reference evidence="1" key="1">
    <citation type="submission" date="2020-07" db="EMBL/GenBank/DDBJ databases">
        <title>Multicomponent nature underlies the extraordinary mechanical properties of spider dragline silk.</title>
        <authorList>
            <person name="Kono N."/>
            <person name="Nakamura H."/>
            <person name="Mori M."/>
            <person name="Yoshida Y."/>
            <person name="Ohtoshi R."/>
            <person name="Malay A.D."/>
            <person name="Moran D.A.P."/>
            <person name="Tomita M."/>
            <person name="Numata K."/>
            <person name="Arakawa K."/>
        </authorList>
    </citation>
    <scope>NUCLEOTIDE SEQUENCE</scope>
</reference>
<sequence>YNTTAKFGSFDGNFEDASLKCGSTFKVRERGDT</sequence>
<evidence type="ECO:0000313" key="2">
    <source>
        <dbReference type="Proteomes" id="UP000887116"/>
    </source>
</evidence>
<accession>A0A8X6GG11</accession>
<name>A0A8X6GG11_TRICU</name>
<organism evidence="1 2">
    <name type="scientific">Trichonephila clavata</name>
    <name type="common">Joro spider</name>
    <name type="synonym">Nephila clavata</name>
    <dbReference type="NCBI Taxonomy" id="2740835"/>
    <lineage>
        <taxon>Eukaryota</taxon>
        <taxon>Metazoa</taxon>
        <taxon>Ecdysozoa</taxon>
        <taxon>Arthropoda</taxon>
        <taxon>Chelicerata</taxon>
        <taxon>Arachnida</taxon>
        <taxon>Araneae</taxon>
        <taxon>Araneomorphae</taxon>
        <taxon>Entelegynae</taxon>
        <taxon>Araneoidea</taxon>
        <taxon>Nephilidae</taxon>
        <taxon>Trichonephila</taxon>
    </lineage>
</organism>
<evidence type="ECO:0000313" key="1">
    <source>
        <dbReference type="EMBL" id="GFQ81688.1"/>
    </source>
</evidence>
<comment type="caution">
    <text evidence="1">The sequence shown here is derived from an EMBL/GenBank/DDBJ whole genome shotgun (WGS) entry which is preliminary data.</text>
</comment>
<keyword evidence="2" id="KW-1185">Reference proteome</keyword>
<dbReference type="AlphaFoldDB" id="A0A8X6GG11"/>
<feature type="non-terminal residue" evidence="1">
    <location>
        <position position="1"/>
    </location>
</feature>